<dbReference type="Proteomes" id="UP001323405">
    <property type="component" value="Unassembled WGS sequence"/>
</dbReference>
<feature type="region of interest" description="Disordered" evidence="1">
    <location>
        <begin position="45"/>
        <end position="66"/>
    </location>
</feature>
<accession>A0ABR0GL99</accession>
<reference evidence="2 3" key="1">
    <citation type="journal article" date="2023" name="bioRxiv">
        <title>High-quality genome assemblies of four members of thePodospora anserinaspecies complex.</title>
        <authorList>
            <person name="Ament-Velasquez S.L."/>
            <person name="Vogan A.A."/>
            <person name="Wallerman O."/>
            <person name="Hartmann F."/>
            <person name="Gautier V."/>
            <person name="Silar P."/>
            <person name="Giraud T."/>
            <person name="Johannesson H."/>
        </authorList>
    </citation>
    <scope>NUCLEOTIDE SEQUENCE [LARGE SCALE GENOMIC DNA]</scope>
    <source>
        <strain evidence="2 3">CBS 415.72m</strain>
    </source>
</reference>
<name>A0ABR0GL99_9PEZI</name>
<dbReference type="RefSeq" id="XP_062745477.1">
    <property type="nucleotide sequence ID" value="XM_062883306.1"/>
</dbReference>
<comment type="caution">
    <text evidence="2">The sequence shown here is derived from an EMBL/GenBank/DDBJ whole genome shotgun (WGS) entry which is preliminary data.</text>
</comment>
<sequence>MVQGKAESVSLVAGSSDVGRLVANSAASVGTGSLFKHRGSLYLGRDRCSRHGDHRENGNEGGEELK</sequence>
<keyword evidence="3" id="KW-1185">Reference proteome</keyword>
<dbReference type="GeneID" id="87902876"/>
<evidence type="ECO:0000313" key="3">
    <source>
        <dbReference type="Proteomes" id="UP001323405"/>
    </source>
</evidence>
<dbReference type="EMBL" id="JAFFHA010000004">
    <property type="protein sequence ID" value="KAK4656502.1"/>
    <property type="molecule type" value="Genomic_DNA"/>
</dbReference>
<protein>
    <submittedName>
        <fullName evidence="2">Uncharacterized protein</fullName>
    </submittedName>
</protein>
<proteinExistence type="predicted"/>
<evidence type="ECO:0000256" key="1">
    <source>
        <dbReference type="SAM" id="MobiDB-lite"/>
    </source>
</evidence>
<organism evidence="2 3">
    <name type="scientific">Podospora pseudocomata</name>
    <dbReference type="NCBI Taxonomy" id="2093779"/>
    <lineage>
        <taxon>Eukaryota</taxon>
        <taxon>Fungi</taxon>
        <taxon>Dikarya</taxon>
        <taxon>Ascomycota</taxon>
        <taxon>Pezizomycotina</taxon>
        <taxon>Sordariomycetes</taxon>
        <taxon>Sordariomycetidae</taxon>
        <taxon>Sordariales</taxon>
        <taxon>Podosporaceae</taxon>
        <taxon>Podospora</taxon>
    </lineage>
</organism>
<gene>
    <name evidence="2" type="ORF">QC762_0036270</name>
</gene>
<evidence type="ECO:0000313" key="2">
    <source>
        <dbReference type="EMBL" id="KAK4656502.1"/>
    </source>
</evidence>